<dbReference type="OrthoDB" id="346907at2759"/>
<feature type="region of interest" description="Disordered" evidence="17">
    <location>
        <begin position="466"/>
        <end position="507"/>
    </location>
</feature>
<reference evidence="21 22" key="1">
    <citation type="submission" date="2020-08" db="EMBL/GenBank/DDBJ databases">
        <title>Plant Genome Project.</title>
        <authorList>
            <person name="Zhang R.-G."/>
        </authorList>
    </citation>
    <scope>NUCLEOTIDE SEQUENCE [LARGE SCALE GENOMIC DNA]</scope>
    <source>
        <tissue evidence="21">Rhizome</tissue>
    </source>
</reference>
<comment type="catalytic activity">
    <reaction evidence="15">
        <text>L-threonyl-[protein] + ATP = O-phospho-L-threonyl-[protein] + ADP + H(+)</text>
        <dbReference type="Rhea" id="RHEA:46608"/>
        <dbReference type="Rhea" id="RHEA-COMP:11060"/>
        <dbReference type="Rhea" id="RHEA-COMP:11605"/>
        <dbReference type="ChEBI" id="CHEBI:15378"/>
        <dbReference type="ChEBI" id="CHEBI:30013"/>
        <dbReference type="ChEBI" id="CHEBI:30616"/>
        <dbReference type="ChEBI" id="CHEBI:61977"/>
        <dbReference type="ChEBI" id="CHEBI:456216"/>
        <dbReference type="EC" id="2.7.11.1"/>
    </reaction>
</comment>
<dbReference type="Pfam" id="PF07714">
    <property type="entry name" value="PK_Tyr_Ser-Thr"/>
    <property type="match status" value="1"/>
</dbReference>
<dbReference type="PANTHER" id="PTHR48007">
    <property type="entry name" value="LEUCINE-RICH REPEAT RECEPTOR-LIKE PROTEIN KINASE PXC1"/>
    <property type="match status" value="1"/>
</dbReference>
<comment type="subcellular location">
    <subcellularLocation>
        <location evidence="1">Membrane</location>
        <topology evidence="1">Single-pass membrane protein</topology>
    </subcellularLocation>
</comment>
<keyword evidence="10" id="KW-0547">Nucleotide-binding</keyword>
<dbReference type="GO" id="GO:0016020">
    <property type="term" value="C:membrane"/>
    <property type="evidence" value="ECO:0007669"/>
    <property type="project" value="UniProtKB-SubCell"/>
</dbReference>
<keyword evidence="22" id="KW-1185">Reference proteome</keyword>
<evidence type="ECO:0000313" key="21">
    <source>
        <dbReference type="EMBL" id="KAG6529104.1"/>
    </source>
</evidence>
<feature type="domain" description="Protein kinase" evidence="20">
    <location>
        <begin position="526"/>
        <end position="838"/>
    </location>
</feature>
<dbReference type="Pfam" id="PF00560">
    <property type="entry name" value="LRR_1"/>
    <property type="match status" value="2"/>
</dbReference>
<keyword evidence="13 18" id="KW-1133">Transmembrane helix</keyword>
<dbReference type="EMBL" id="JACMSC010000003">
    <property type="protein sequence ID" value="KAG6529104.1"/>
    <property type="molecule type" value="Genomic_DNA"/>
</dbReference>
<dbReference type="InterPro" id="IPR013210">
    <property type="entry name" value="LRR_N_plant-typ"/>
</dbReference>
<evidence type="ECO:0000256" key="4">
    <source>
        <dbReference type="ARBA" id="ARBA00022553"/>
    </source>
</evidence>
<feature type="region of interest" description="Disordered" evidence="17">
    <location>
        <begin position="344"/>
        <end position="384"/>
    </location>
</feature>
<dbReference type="PANTHER" id="PTHR48007:SF47">
    <property type="entry name" value="PROTEIN KINASE DOMAIN-CONTAINING PROTEIN"/>
    <property type="match status" value="1"/>
</dbReference>
<evidence type="ECO:0000256" key="10">
    <source>
        <dbReference type="ARBA" id="ARBA00022741"/>
    </source>
</evidence>
<evidence type="ECO:0000259" key="20">
    <source>
        <dbReference type="PROSITE" id="PS50011"/>
    </source>
</evidence>
<dbReference type="FunFam" id="3.80.10.10:FF:000400">
    <property type="entry name" value="Nuclear pore complex protein NUP107"/>
    <property type="match status" value="1"/>
</dbReference>
<keyword evidence="9" id="KW-0677">Repeat</keyword>
<dbReference type="InterPro" id="IPR001245">
    <property type="entry name" value="Ser-Thr/Tyr_kinase_cat_dom"/>
</dbReference>
<evidence type="ECO:0000256" key="11">
    <source>
        <dbReference type="ARBA" id="ARBA00022777"/>
    </source>
</evidence>
<comment type="caution">
    <text evidence="21">The sequence shown here is derived from an EMBL/GenBank/DDBJ whole genome shotgun (WGS) entry which is preliminary data.</text>
</comment>
<dbReference type="FunFam" id="1.10.510.10:FF:001023">
    <property type="entry name" value="Os07g0541700 protein"/>
    <property type="match status" value="1"/>
</dbReference>
<dbReference type="InterPro" id="IPR001611">
    <property type="entry name" value="Leu-rich_rpt"/>
</dbReference>
<dbReference type="GO" id="GO:0004674">
    <property type="term" value="F:protein serine/threonine kinase activity"/>
    <property type="evidence" value="ECO:0007669"/>
    <property type="project" value="UniProtKB-KW"/>
</dbReference>
<dbReference type="CDD" id="cd14066">
    <property type="entry name" value="STKc_IRAK"/>
    <property type="match status" value="1"/>
</dbReference>
<keyword evidence="5" id="KW-0433">Leucine-rich repeat</keyword>
<dbReference type="Proteomes" id="UP000734854">
    <property type="component" value="Unassembled WGS sequence"/>
</dbReference>
<evidence type="ECO:0000256" key="3">
    <source>
        <dbReference type="ARBA" id="ARBA00022527"/>
    </source>
</evidence>
<evidence type="ECO:0000313" key="22">
    <source>
        <dbReference type="Proteomes" id="UP000734854"/>
    </source>
</evidence>
<organism evidence="21 22">
    <name type="scientific">Zingiber officinale</name>
    <name type="common">Ginger</name>
    <name type="synonym">Amomum zingiber</name>
    <dbReference type="NCBI Taxonomy" id="94328"/>
    <lineage>
        <taxon>Eukaryota</taxon>
        <taxon>Viridiplantae</taxon>
        <taxon>Streptophyta</taxon>
        <taxon>Embryophyta</taxon>
        <taxon>Tracheophyta</taxon>
        <taxon>Spermatophyta</taxon>
        <taxon>Magnoliopsida</taxon>
        <taxon>Liliopsida</taxon>
        <taxon>Zingiberales</taxon>
        <taxon>Zingiberaceae</taxon>
        <taxon>Zingiber</taxon>
    </lineage>
</organism>
<gene>
    <name evidence="21" type="ORF">ZIOFF_011298</name>
</gene>
<feature type="signal peptide" evidence="19">
    <location>
        <begin position="1"/>
        <end position="17"/>
    </location>
</feature>
<feature type="chain" id="PRO_5035287489" description="non-specific serine/threonine protein kinase" evidence="19">
    <location>
        <begin position="18"/>
        <end position="848"/>
    </location>
</feature>
<evidence type="ECO:0000256" key="12">
    <source>
        <dbReference type="ARBA" id="ARBA00022840"/>
    </source>
</evidence>
<feature type="compositionally biased region" description="Polar residues" evidence="17">
    <location>
        <begin position="438"/>
        <end position="451"/>
    </location>
</feature>
<protein>
    <recommendedName>
        <fullName evidence="2">non-specific serine/threonine protein kinase</fullName>
        <ecNumber evidence="2">2.7.11.1</ecNumber>
    </recommendedName>
</protein>
<sequence length="848" mass="89921">MIVLLSLILCSFSFVEQLPHQRSEGRRQVAPTPPSPSSFSSSLGENDLFQGAGMSSQSRILALFLSSLLLFLDLPAAALDQDGVLLLHFKYSVVADPLGALGGWNYDDATPCAWNGVVCMGFPDANASRVIGLVLPNSKLAGGVPWELGLIGRLRHLELSGNALNGTLPASFFNSSELRVLSLADNEISGDIPEIPDGCLNELQVLNLSDNALVGKVPGGLALLPNLTTIAVANNYLSGELPAGGFGDRVEYVDLSANLINGSLPPDLGGPSLRYLNLSRNQISGAIPPQLASGIPANSTVDFAFNNLTGEIPQAGALAAQGPEAFVGNSELCGKPLENLCTIPSTLSGPPNSTTGNPPDSPPAFAAMPRNAADGAPATGSGQGKLRPAVIIAISVGDVAGIGFLGAVFYYFYLIKKKNREQHHQHQQQAKGVVTFGMNKQQPRPSSSESRGFSCIFCCSRRNRLDDEEEDSEDESTSSDPEAGEETRNRAEEGGSGGGGRTPQQPDATLIAVDGETELEMETLLKASAYILGASGSSIVYKAVLADGTALAVRRIGESSTIDKLKDFEAQVRSVAKFRHPNLLRLRGFYWSADEKLLIHDYVPNGSLANISFASKKQSSSPFHLSWESRLRIAWGLARGLAYLHEKKSVHGNVKPSNILLDADMEPKIADFGLDRLLSGDVCVGGGGYRLGTSARLFGSKRSLHSQASLPELSPPVSGASPLGSSVASSEALYQAPEFLKSLKPSTKSDVYSFGMVLLEMLAGRVVSEIEVGEWNAGGLVAEERHNVVRMADPAMRGEVEGKEEALMSCFRLGFACCAVAPQRRPAMKEVVQALEKLPPPSSSPPFA</sequence>
<dbReference type="Pfam" id="PF08263">
    <property type="entry name" value="LRRNT_2"/>
    <property type="match status" value="1"/>
</dbReference>
<evidence type="ECO:0000256" key="14">
    <source>
        <dbReference type="ARBA" id="ARBA00023136"/>
    </source>
</evidence>
<dbReference type="PROSITE" id="PS50011">
    <property type="entry name" value="PROTEIN_KINASE_DOM"/>
    <property type="match status" value="1"/>
</dbReference>
<keyword evidence="14 18" id="KW-0472">Membrane</keyword>
<evidence type="ECO:0000256" key="2">
    <source>
        <dbReference type="ARBA" id="ARBA00012513"/>
    </source>
</evidence>
<dbReference type="AlphaFoldDB" id="A0A8J5HIN1"/>
<evidence type="ECO:0000256" key="17">
    <source>
        <dbReference type="SAM" id="MobiDB-lite"/>
    </source>
</evidence>
<evidence type="ECO:0000256" key="1">
    <source>
        <dbReference type="ARBA" id="ARBA00004167"/>
    </source>
</evidence>
<evidence type="ECO:0000256" key="9">
    <source>
        <dbReference type="ARBA" id="ARBA00022737"/>
    </source>
</evidence>
<feature type="transmembrane region" description="Helical" evidence="18">
    <location>
        <begin position="389"/>
        <end position="413"/>
    </location>
</feature>
<evidence type="ECO:0000256" key="15">
    <source>
        <dbReference type="ARBA" id="ARBA00047899"/>
    </source>
</evidence>
<keyword evidence="8 19" id="KW-0732">Signal</keyword>
<dbReference type="FunFam" id="3.80.10.10:FF:000722">
    <property type="entry name" value="Leucine-rich repeat receptor-like protein kinase"/>
    <property type="match status" value="1"/>
</dbReference>
<dbReference type="GO" id="GO:0005524">
    <property type="term" value="F:ATP binding"/>
    <property type="evidence" value="ECO:0007669"/>
    <property type="project" value="UniProtKB-KW"/>
</dbReference>
<evidence type="ECO:0000256" key="19">
    <source>
        <dbReference type="SAM" id="SignalP"/>
    </source>
</evidence>
<evidence type="ECO:0000256" key="13">
    <source>
        <dbReference type="ARBA" id="ARBA00022989"/>
    </source>
</evidence>
<keyword evidence="6" id="KW-0808">Transferase</keyword>
<feature type="compositionally biased region" description="Polar residues" evidence="17">
    <location>
        <begin position="344"/>
        <end position="358"/>
    </location>
</feature>
<evidence type="ECO:0000256" key="7">
    <source>
        <dbReference type="ARBA" id="ARBA00022692"/>
    </source>
</evidence>
<dbReference type="EC" id="2.7.11.1" evidence="2"/>
<keyword evidence="3" id="KW-0723">Serine/threonine-protein kinase</keyword>
<dbReference type="Pfam" id="PF00069">
    <property type="entry name" value="Pkinase"/>
    <property type="match status" value="1"/>
</dbReference>
<evidence type="ECO:0000256" key="16">
    <source>
        <dbReference type="ARBA" id="ARBA00048679"/>
    </source>
</evidence>
<keyword evidence="12" id="KW-0067">ATP-binding</keyword>
<keyword evidence="4" id="KW-0597">Phosphoprotein</keyword>
<keyword evidence="7 18" id="KW-0812">Transmembrane</keyword>
<name>A0A8J5HIN1_ZINOF</name>
<dbReference type="InterPro" id="IPR000719">
    <property type="entry name" value="Prot_kinase_dom"/>
</dbReference>
<dbReference type="InterPro" id="IPR046959">
    <property type="entry name" value="PRK1-6/SRF4-like"/>
</dbReference>
<evidence type="ECO:0000256" key="5">
    <source>
        <dbReference type="ARBA" id="ARBA00022614"/>
    </source>
</evidence>
<comment type="catalytic activity">
    <reaction evidence="16">
        <text>L-seryl-[protein] + ATP = O-phospho-L-seryl-[protein] + ADP + H(+)</text>
        <dbReference type="Rhea" id="RHEA:17989"/>
        <dbReference type="Rhea" id="RHEA-COMP:9863"/>
        <dbReference type="Rhea" id="RHEA-COMP:11604"/>
        <dbReference type="ChEBI" id="CHEBI:15378"/>
        <dbReference type="ChEBI" id="CHEBI:29999"/>
        <dbReference type="ChEBI" id="CHEBI:30616"/>
        <dbReference type="ChEBI" id="CHEBI:83421"/>
        <dbReference type="ChEBI" id="CHEBI:456216"/>
        <dbReference type="EC" id="2.7.11.1"/>
    </reaction>
</comment>
<feature type="region of interest" description="Disordered" evidence="17">
    <location>
        <begin position="423"/>
        <end position="451"/>
    </location>
</feature>
<evidence type="ECO:0000256" key="18">
    <source>
        <dbReference type="SAM" id="Phobius"/>
    </source>
</evidence>
<feature type="region of interest" description="Disordered" evidence="17">
    <location>
        <begin position="23"/>
        <end position="42"/>
    </location>
</feature>
<evidence type="ECO:0000256" key="6">
    <source>
        <dbReference type="ARBA" id="ARBA00022679"/>
    </source>
</evidence>
<proteinExistence type="predicted"/>
<accession>A0A8J5HIN1</accession>
<feature type="compositionally biased region" description="Acidic residues" evidence="17">
    <location>
        <begin position="466"/>
        <end position="477"/>
    </location>
</feature>
<evidence type="ECO:0000256" key="8">
    <source>
        <dbReference type="ARBA" id="ARBA00022729"/>
    </source>
</evidence>
<keyword evidence="11" id="KW-0418">Kinase</keyword>